<accession>A0A383CXG5</accession>
<feature type="non-terminal residue" evidence="1">
    <location>
        <position position="27"/>
    </location>
</feature>
<reference evidence="1" key="1">
    <citation type="submission" date="2018-05" db="EMBL/GenBank/DDBJ databases">
        <authorList>
            <person name="Lanie J.A."/>
            <person name="Ng W.-L."/>
            <person name="Kazmierczak K.M."/>
            <person name="Andrzejewski T.M."/>
            <person name="Davidsen T.M."/>
            <person name="Wayne K.J."/>
            <person name="Tettelin H."/>
            <person name="Glass J.I."/>
            <person name="Rusch D."/>
            <person name="Podicherti R."/>
            <person name="Tsui H.-C.T."/>
            <person name="Winkler M.E."/>
        </authorList>
    </citation>
    <scope>NUCLEOTIDE SEQUENCE</scope>
</reference>
<dbReference type="AlphaFoldDB" id="A0A383CXG5"/>
<protein>
    <submittedName>
        <fullName evidence="1">Uncharacterized protein</fullName>
    </submittedName>
</protein>
<organism evidence="1">
    <name type="scientific">marine metagenome</name>
    <dbReference type="NCBI Taxonomy" id="408172"/>
    <lineage>
        <taxon>unclassified sequences</taxon>
        <taxon>metagenomes</taxon>
        <taxon>ecological metagenomes</taxon>
    </lineage>
</organism>
<sequence>MLTHTEQKIKYVSAFCTKIPFNPLNTT</sequence>
<dbReference type="EMBL" id="UINC01212135">
    <property type="protein sequence ID" value="SVE36328.1"/>
    <property type="molecule type" value="Genomic_DNA"/>
</dbReference>
<proteinExistence type="predicted"/>
<evidence type="ECO:0000313" key="1">
    <source>
        <dbReference type="EMBL" id="SVE36328.1"/>
    </source>
</evidence>
<name>A0A383CXG5_9ZZZZ</name>
<gene>
    <name evidence="1" type="ORF">METZ01_LOCUS489182</name>
</gene>